<protein>
    <recommendedName>
        <fullName evidence="3 12">Ribokinase</fullName>
        <shortName evidence="12">RK</shortName>
        <ecNumber evidence="2 12">2.7.1.15</ecNumber>
    </recommendedName>
</protein>
<dbReference type="GO" id="GO:0019303">
    <property type="term" value="P:D-ribose catabolic process"/>
    <property type="evidence" value="ECO:0007669"/>
    <property type="project" value="UniProtKB-UniRule"/>
</dbReference>
<evidence type="ECO:0000256" key="9">
    <source>
        <dbReference type="ARBA" id="ARBA00022842"/>
    </source>
</evidence>
<dbReference type="OrthoDB" id="9775849at2"/>
<keyword evidence="8 12" id="KW-0067">ATP-binding</keyword>
<feature type="domain" description="Carbohydrate kinase PfkB" evidence="13">
    <location>
        <begin position="2"/>
        <end position="277"/>
    </location>
</feature>
<evidence type="ECO:0000256" key="1">
    <source>
        <dbReference type="ARBA" id="ARBA00005380"/>
    </source>
</evidence>
<evidence type="ECO:0000256" key="11">
    <source>
        <dbReference type="ARBA" id="ARBA00023277"/>
    </source>
</evidence>
<feature type="active site" description="Proton acceptor" evidence="12">
    <location>
        <position position="235"/>
    </location>
</feature>
<comment type="function">
    <text evidence="12">Catalyzes the phosphorylation of ribose at O-5 in a reaction requiring ATP and magnesium. The resulting D-ribose-5-phosphate can then be used either for sythesis of nucleotides, histidine, and tryptophan, or as a component of the pentose phosphate pathway.</text>
</comment>
<name>A0A6C7E8W2_ILUCY</name>
<proteinExistence type="inferred from homology"/>
<keyword evidence="9 12" id="KW-0460">Magnesium</keyword>
<keyword evidence="11 12" id="KW-0119">Carbohydrate metabolism</keyword>
<dbReference type="PRINTS" id="PR00990">
    <property type="entry name" value="RIBOKINASE"/>
</dbReference>
<comment type="similarity">
    <text evidence="1">Belongs to the carbohydrate kinase pfkB family.</text>
</comment>
<dbReference type="EC" id="2.7.1.15" evidence="2 12"/>
<evidence type="ECO:0000256" key="2">
    <source>
        <dbReference type="ARBA" id="ARBA00012035"/>
    </source>
</evidence>
<dbReference type="InterPro" id="IPR002173">
    <property type="entry name" value="Carboh/pur_kinase_PfkB_CS"/>
</dbReference>
<feature type="binding site" evidence="12">
    <location>
        <position position="179"/>
    </location>
    <ligand>
        <name>ATP</name>
        <dbReference type="ChEBI" id="CHEBI:30616"/>
    </ligand>
</feature>
<feature type="binding site" evidence="12">
    <location>
        <position position="268"/>
    </location>
    <ligand>
        <name>K(+)</name>
        <dbReference type="ChEBI" id="CHEBI:29103"/>
    </ligand>
</feature>
<comment type="cofactor">
    <cofactor evidence="12">
        <name>Mg(2+)</name>
        <dbReference type="ChEBI" id="CHEBI:18420"/>
    </cofactor>
    <text evidence="12">Requires a divalent cation, most likely magnesium in vivo, as an electrophilic catalyst to aid phosphoryl group transfer. It is the chelate of the metal and the nucleotide that is the actual substrate.</text>
</comment>
<dbReference type="InterPro" id="IPR011877">
    <property type="entry name" value="Ribokinase"/>
</dbReference>
<dbReference type="GO" id="GO:0005524">
    <property type="term" value="F:ATP binding"/>
    <property type="evidence" value="ECO:0007669"/>
    <property type="project" value="UniProtKB-UniRule"/>
</dbReference>
<evidence type="ECO:0000313" key="15">
    <source>
        <dbReference type="Proteomes" id="UP000011863"/>
    </source>
</evidence>
<feature type="binding site" evidence="12">
    <location>
        <begin position="234"/>
        <end position="235"/>
    </location>
    <ligand>
        <name>ATP</name>
        <dbReference type="ChEBI" id="CHEBI:30616"/>
    </ligand>
</feature>
<feature type="binding site" evidence="12">
    <location>
        <position position="135"/>
    </location>
    <ligand>
        <name>substrate</name>
    </ligand>
</feature>
<dbReference type="SUPFAM" id="SSF53613">
    <property type="entry name" value="Ribokinase-like"/>
    <property type="match status" value="1"/>
</dbReference>
<dbReference type="UniPathway" id="UPA00916">
    <property type="reaction ID" value="UER00889"/>
</dbReference>
<evidence type="ECO:0000256" key="12">
    <source>
        <dbReference type="HAMAP-Rule" id="MF_01987"/>
    </source>
</evidence>
<comment type="subunit">
    <text evidence="12">Homodimer.</text>
</comment>
<dbReference type="Gene3D" id="3.40.1190.20">
    <property type="match status" value="1"/>
</dbReference>
<evidence type="ECO:0000256" key="8">
    <source>
        <dbReference type="ARBA" id="ARBA00022840"/>
    </source>
</evidence>
<dbReference type="InterPro" id="IPR002139">
    <property type="entry name" value="Ribo/fructo_kinase"/>
</dbReference>
<feature type="binding site" evidence="12">
    <location>
        <begin position="11"/>
        <end position="13"/>
    </location>
    <ligand>
        <name>substrate</name>
    </ligand>
</feature>
<dbReference type="KEGG" id="aym:YM304_25870"/>
<comment type="catalytic activity">
    <reaction evidence="12">
        <text>D-ribose + ATP = D-ribose 5-phosphate + ADP + H(+)</text>
        <dbReference type="Rhea" id="RHEA:13697"/>
        <dbReference type="ChEBI" id="CHEBI:15378"/>
        <dbReference type="ChEBI" id="CHEBI:30616"/>
        <dbReference type="ChEBI" id="CHEBI:47013"/>
        <dbReference type="ChEBI" id="CHEBI:78346"/>
        <dbReference type="ChEBI" id="CHEBI:456216"/>
        <dbReference type="EC" id="2.7.1.15"/>
    </reaction>
</comment>
<evidence type="ECO:0000256" key="10">
    <source>
        <dbReference type="ARBA" id="ARBA00022958"/>
    </source>
</evidence>
<accession>A0A6C7E8W2</accession>
<dbReference type="InterPro" id="IPR029056">
    <property type="entry name" value="Ribokinase-like"/>
</dbReference>
<keyword evidence="12" id="KW-0963">Cytoplasm</keyword>
<feature type="binding site" evidence="12">
    <location>
        <position position="229"/>
    </location>
    <ligand>
        <name>K(+)</name>
        <dbReference type="ChEBI" id="CHEBI:29103"/>
    </ligand>
</feature>
<evidence type="ECO:0000256" key="6">
    <source>
        <dbReference type="ARBA" id="ARBA00022741"/>
    </source>
</evidence>
<evidence type="ECO:0000256" key="3">
    <source>
        <dbReference type="ARBA" id="ARBA00016943"/>
    </source>
</evidence>
<dbReference type="EMBL" id="AP012057">
    <property type="protein sequence ID" value="BAN02901.1"/>
    <property type="molecule type" value="Genomic_DNA"/>
</dbReference>
<comment type="similarity">
    <text evidence="12">Belongs to the carbohydrate kinase PfkB family. Ribokinase subfamily.</text>
</comment>
<reference evidence="14 15" key="1">
    <citation type="journal article" date="2013" name="Int. J. Syst. Evol. Microbiol.">
        <title>Ilumatobacter nonamiense sp. nov. and Ilumatobacter coccineum sp. nov., isolated from seashore sand.</title>
        <authorList>
            <person name="Matsumoto A."/>
            <person name="Kasai H."/>
            <person name="Matsuo Y."/>
            <person name="Shizuri Y."/>
            <person name="Ichikawa N."/>
            <person name="Fujita N."/>
            <person name="Omura S."/>
            <person name="Takahashi Y."/>
        </authorList>
    </citation>
    <scope>NUCLEOTIDE SEQUENCE [LARGE SCALE GENOMIC DNA]</scope>
    <source>
        <strain evidence="15">NBRC 103263 / KCTC 29153 / YM16-304</strain>
    </source>
</reference>
<keyword evidence="5 12" id="KW-0479">Metal-binding</keyword>
<dbReference type="CDD" id="cd01174">
    <property type="entry name" value="ribokinase"/>
    <property type="match status" value="1"/>
</dbReference>
<evidence type="ECO:0000256" key="7">
    <source>
        <dbReference type="ARBA" id="ARBA00022777"/>
    </source>
</evidence>
<keyword evidence="7 12" id="KW-0418">Kinase</keyword>
<gene>
    <name evidence="12 14" type="primary">rbsK</name>
    <name evidence="14" type="ORF">YM304_25870</name>
</gene>
<dbReference type="RefSeq" id="WP_015442148.1">
    <property type="nucleotide sequence ID" value="NC_020520.1"/>
</dbReference>
<dbReference type="Proteomes" id="UP000011863">
    <property type="component" value="Chromosome"/>
</dbReference>
<feature type="binding site" evidence="12">
    <location>
        <begin position="39"/>
        <end position="43"/>
    </location>
    <ligand>
        <name>substrate</name>
    </ligand>
</feature>
<organism evidence="14 15">
    <name type="scientific">Ilumatobacter coccineus (strain NBRC 103263 / KCTC 29153 / YM16-304)</name>
    <dbReference type="NCBI Taxonomy" id="1313172"/>
    <lineage>
        <taxon>Bacteria</taxon>
        <taxon>Bacillati</taxon>
        <taxon>Actinomycetota</taxon>
        <taxon>Acidimicrobiia</taxon>
        <taxon>Acidimicrobiales</taxon>
        <taxon>Ilumatobacteraceae</taxon>
        <taxon>Ilumatobacter</taxon>
    </lineage>
</organism>
<feature type="binding site" evidence="12">
    <location>
        <position position="235"/>
    </location>
    <ligand>
        <name>substrate</name>
    </ligand>
</feature>
<keyword evidence="6 12" id="KW-0547">Nucleotide-binding</keyword>
<feature type="binding site" evidence="12">
    <location>
        <position position="274"/>
    </location>
    <ligand>
        <name>K(+)</name>
        <dbReference type="ChEBI" id="CHEBI:29103"/>
    </ligand>
</feature>
<comment type="subcellular location">
    <subcellularLocation>
        <location evidence="12">Cytoplasm</location>
    </subcellularLocation>
</comment>
<keyword evidence="10 12" id="KW-0630">Potassium</keyword>
<dbReference type="PANTHER" id="PTHR10584">
    <property type="entry name" value="SUGAR KINASE"/>
    <property type="match status" value="1"/>
</dbReference>
<comment type="caution">
    <text evidence="12">Lacks conserved residue(s) required for the propagation of feature annotation.</text>
</comment>
<evidence type="ECO:0000259" key="13">
    <source>
        <dbReference type="Pfam" id="PF00294"/>
    </source>
</evidence>
<dbReference type="GO" id="GO:0005829">
    <property type="term" value="C:cytosol"/>
    <property type="evidence" value="ECO:0007669"/>
    <property type="project" value="TreeGrafter"/>
</dbReference>
<comment type="pathway">
    <text evidence="12">Carbohydrate metabolism; D-ribose degradation; D-ribose 5-phosphate from beta-D-ribopyranose: step 2/2.</text>
</comment>
<feature type="binding site" evidence="12">
    <location>
        <position position="231"/>
    </location>
    <ligand>
        <name>K(+)</name>
        <dbReference type="ChEBI" id="CHEBI:29103"/>
    </ligand>
</feature>
<dbReference type="AlphaFoldDB" id="A0A6C7E8W2"/>
<dbReference type="GO" id="GO:0004747">
    <property type="term" value="F:ribokinase activity"/>
    <property type="evidence" value="ECO:0007669"/>
    <property type="project" value="UniProtKB-UniRule"/>
</dbReference>
<dbReference type="GO" id="GO:0046872">
    <property type="term" value="F:metal ion binding"/>
    <property type="evidence" value="ECO:0007669"/>
    <property type="project" value="UniProtKB-KW"/>
</dbReference>
<feature type="binding site" evidence="12">
    <location>
        <position position="265"/>
    </location>
    <ligand>
        <name>K(+)</name>
        <dbReference type="ChEBI" id="CHEBI:29103"/>
    </ligand>
</feature>
<comment type="activity regulation">
    <text evidence="12">Activated by a monovalent cation that binds near, but not in, the active site. The most likely occupant of the site in vivo is potassium. Ion binding induces a conformational change that may alter substrate affinity.</text>
</comment>
<dbReference type="PROSITE" id="PS00584">
    <property type="entry name" value="PFKB_KINASES_2"/>
    <property type="match status" value="1"/>
</dbReference>
<evidence type="ECO:0000313" key="14">
    <source>
        <dbReference type="EMBL" id="BAN02901.1"/>
    </source>
</evidence>
<sequence length="290" mass="29378">MFDVVVVGSLNLDLVAGMDRLPGPGETVSGNSYHEYPGGKGLNQAVAAARSGASVAIVGAVGDDTAGEFLRQIVVAEGIDDSWLATAPDTATGRALITVDRHAENSIVVIPGANATVRIDTGALPEGRVMLGQLEIPLPEVTAAFEHARRVGMTTVLNPAPALGELDALLDACDVVIPNEHEVDLLGGSTALRSRGVGTVVVTRGGEGVNVIDETGEFRHDAFPVTPVDTTGAGDSFCGALATRLAEGLDVRAAITFAAAAGALTTTSAGAVPSLPSRAAIEQLVASRAA</sequence>
<dbReference type="HAMAP" id="MF_01987">
    <property type="entry name" value="Ribokinase"/>
    <property type="match status" value="1"/>
</dbReference>
<keyword evidence="4 12" id="KW-0808">Transferase</keyword>
<evidence type="ECO:0000256" key="5">
    <source>
        <dbReference type="ARBA" id="ARBA00022723"/>
    </source>
</evidence>
<keyword evidence="15" id="KW-1185">Reference proteome</keyword>
<feature type="binding site" evidence="12">
    <location>
        <begin position="203"/>
        <end position="208"/>
    </location>
    <ligand>
        <name>ATP</name>
        <dbReference type="ChEBI" id="CHEBI:30616"/>
    </ligand>
</feature>
<dbReference type="PANTHER" id="PTHR10584:SF166">
    <property type="entry name" value="RIBOKINASE"/>
    <property type="match status" value="1"/>
</dbReference>
<dbReference type="Pfam" id="PF00294">
    <property type="entry name" value="PfkB"/>
    <property type="match status" value="1"/>
</dbReference>
<evidence type="ECO:0000256" key="4">
    <source>
        <dbReference type="ARBA" id="ARBA00022679"/>
    </source>
</evidence>
<dbReference type="InterPro" id="IPR011611">
    <property type="entry name" value="PfkB_dom"/>
</dbReference>
<feature type="binding site" evidence="12">
    <location>
        <position position="270"/>
    </location>
    <ligand>
        <name>K(+)</name>
        <dbReference type="ChEBI" id="CHEBI:29103"/>
    </ligand>
</feature>